<reference evidence="2 3" key="1">
    <citation type="submission" date="2017-11" db="EMBL/GenBank/DDBJ databases">
        <title>Genome sequencing of Prevotella intermedia KCOM 2832.</title>
        <authorList>
            <person name="Kook J.-K."/>
            <person name="Park S.-N."/>
            <person name="Lim Y.K."/>
        </authorList>
    </citation>
    <scope>NUCLEOTIDE SEQUENCE [LARGE SCALE GENOMIC DNA]</scope>
    <source>
        <strain evidence="2 3">KCOM 2832</strain>
    </source>
</reference>
<name>A0A2M8TS48_PREIN</name>
<dbReference type="Proteomes" id="UP000229884">
    <property type="component" value="Unassembled WGS sequence"/>
</dbReference>
<gene>
    <name evidence="2" type="ORF">CTM58_00715</name>
</gene>
<dbReference type="InterPro" id="IPR009045">
    <property type="entry name" value="Zn_M74/Hedgehog-like"/>
</dbReference>
<evidence type="ECO:0000313" key="3">
    <source>
        <dbReference type="Proteomes" id="UP000229884"/>
    </source>
</evidence>
<comment type="caution">
    <text evidence="2">The sequence shown here is derived from an EMBL/GenBank/DDBJ whole genome shotgun (WGS) entry which is preliminary data.</text>
</comment>
<sequence>MYTKLHSQKNTPFSQPLGKYFNLSELVASDTAKRNKIDNTPTKQVIENLTYLVKNILDPARQELGEPITITSGFRCRKLNTLVGGALYSKHIQGKAADIHIKSKEYGQKLFDILSKNKKVDTLLYEHNKLGTTWLHVSWNENPRNLCIRDYRV</sequence>
<dbReference type="Pfam" id="PF08291">
    <property type="entry name" value="Peptidase_M15_3"/>
    <property type="match status" value="1"/>
</dbReference>
<dbReference type="RefSeq" id="WP_100369999.1">
    <property type="nucleotide sequence ID" value="NZ_PENG01000001.1"/>
</dbReference>
<feature type="domain" description="Peptidase M15A C-terminal" evidence="1">
    <location>
        <begin position="19"/>
        <end position="129"/>
    </location>
</feature>
<dbReference type="AlphaFoldDB" id="A0A2M8TS48"/>
<evidence type="ECO:0000313" key="2">
    <source>
        <dbReference type="EMBL" id="PJI26750.1"/>
    </source>
</evidence>
<protein>
    <submittedName>
        <fullName evidence="2">Peptidase M15</fullName>
    </submittedName>
</protein>
<organism evidence="2 3">
    <name type="scientific">Prevotella intermedia</name>
    <dbReference type="NCBI Taxonomy" id="28131"/>
    <lineage>
        <taxon>Bacteria</taxon>
        <taxon>Pseudomonadati</taxon>
        <taxon>Bacteroidota</taxon>
        <taxon>Bacteroidia</taxon>
        <taxon>Bacteroidales</taxon>
        <taxon>Prevotellaceae</taxon>
        <taxon>Prevotella</taxon>
    </lineage>
</organism>
<dbReference type="SUPFAM" id="SSF55166">
    <property type="entry name" value="Hedgehog/DD-peptidase"/>
    <property type="match status" value="1"/>
</dbReference>
<evidence type="ECO:0000259" key="1">
    <source>
        <dbReference type="Pfam" id="PF08291"/>
    </source>
</evidence>
<proteinExistence type="predicted"/>
<dbReference type="InterPro" id="IPR013230">
    <property type="entry name" value="Peptidase_M15A_C"/>
</dbReference>
<accession>A0A2M8TS48</accession>
<dbReference type="EMBL" id="PENG01000001">
    <property type="protein sequence ID" value="PJI26750.1"/>
    <property type="molecule type" value="Genomic_DNA"/>
</dbReference>
<dbReference type="Gene3D" id="3.30.1380.10">
    <property type="match status" value="1"/>
</dbReference>